<dbReference type="InterPro" id="IPR011040">
    <property type="entry name" value="Sialidase"/>
</dbReference>
<dbReference type="Gene3D" id="2.120.10.10">
    <property type="match status" value="1"/>
</dbReference>
<accession>A0A1N6EZ58</accession>
<keyword evidence="3" id="KW-1185">Reference proteome</keyword>
<dbReference type="OrthoDB" id="41724at2"/>
<dbReference type="PANTHER" id="PTHR43752">
    <property type="entry name" value="BNR/ASP-BOX REPEAT FAMILY PROTEIN"/>
    <property type="match status" value="1"/>
</dbReference>
<dbReference type="Proteomes" id="UP000198461">
    <property type="component" value="Unassembled WGS sequence"/>
</dbReference>
<evidence type="ECO:0000313" key="3">
    <source>
        <dbReference type="Proteomes" id="UP000198461"/>
    </source>
</evidence>
<proteinExistence type="predicted"/>
<dbReference type="PANTHER" id="PTHR43752:SF2">
    <property type="entry name" value="BNR_ASP-BOX REPEAT FAMILY PROTEIN"/>
    <property type="match status" value="1"/>
</dbReference>
<evidence type="ECO:0000259" key="1">
    <source>
        <dbReference type="Pfam" id="PF13088"/>
    </source>
</evidence>
<organism evidence="2 3">
    <name type="scientific">Sulfurivirga caldicuralii</name>
    <dbReference type="NCBI Taxonomy" id="364032"/>
    <lineage>
        <taxon>Bacteria</taxon>
        <taxon>Pseudomonadati</taxon>
        <taxon>Pseudomonadota</taxon>
        <taxon>Gammaproteobacteria</taxon>
        <taxon>Thiotrichales</taxon>
        <taxon>Piscirickettsiaceae</taxon>
        <taxon>Sulfurivirga</taxon>
    </lineage>
</organism>
<dbReference type="AlphaFoldDB" id="A0A1N6EZ58"/>
<reference evidence="2 3" key="1">
    <citation type="submission" date="2016-11" db="EMBL/GenBank/DDBJ databases">
        <authorList>
            <person name="Jaros S."/>
            <person name="Januszkiewicz K."/>
            <person name="Wedrychowicz H."/>
        </authorList>
    </citation>
    <scope>NUCLEOTIDE SEQUENCE [LARGE SCALE GENOMIC DNA]</scope>
    <source>
        <strain evidence="2 3">DSM 17737</strain>
    </source>
</reference>
<dbReference type="SUPFAM" id="SSF50939">
    <property type="entry name" value="Sialidases"/>
    <property type="match status" value="1"/>
</dbReference>
<dbReference type="InterPro" id="IPR036278">
    <property type="entry name" value="Sialidase_sf"/>
</dbReference>
<protein>
    <submittedName>
        <fullName evidence="2">BNR repeat-like domain-containing protein</fullName>
    </submittedName>
</protein>
<dbReference type="CDD" id="cd15482">
    <property type="entry name" value="Sialidase_non-viral"/>
    <property type="match status" value="1"/>
</dbReference>
<evidence type="ECO:0000313" key="2">
    <source>
        <dbReference type="EMBL" id="SIN88325.1"/>
    </source>
</evidence>
<gene>
    <name evidence="2" type="ORF">SAMN05443662_0842</name>
</gene>
<dbReference type="Pfam" id="PF13088">
    <property type="entry name" value="BNR_2"/>
    <property type="match status" value="1"/>
</dbReference>
<name>A0A1N6EZ58_9GAMM</name>
<dbReference type="STRING" id="364032.SAMN05443662_0842"/>
<dbReference type="EMBL" id="FSRE01000002">
    <property type="protein sequence ID" value="SIN88325.1"/>
    <property type="molecule type" value="Genomic_DNA"/>
</dbReference>
<sequence>MRPVDVALNFSQAPQTSAPLLLHPAVQWEAALPLGPFATHAGSIWAIESGQVHHWDGKQWQHWPLALQDVRPATDAALAVLPDGKLLYAFMDQAQSHFRWLKHLGRASRNTRSPIYLVRSEDEGKSWSAPQLIQDGYSGSVRSMVVLESGRVVLSSQYLLPQQGRYVSLTYYSDDGGHHWQASNWLDAGGRGHHDGAIEGYLLPLKDGRLWYLLRTNWDRFWNAYSQDAGATWTHTKIGLPASSSPGALLRLQDGRIVLAYNPVGDNPPRRAGAFSQRAASWYRAELCLRISADEGTSWSAPVTVARCDDAWLSYPHLVEPEKGRIWLTTMHSGLRLNMKVEDMFA</sequence>
<dbReference type="RefSeq" id="WP_074201135.1">
    <property type="nucleotide sequence ID" value="NZ_FSRE01000002.1"/>
</dbReference>
<feature type="domain" description="Sialidase" evidence="1">
    <location>
        <begin position="58"/>
        <end position="326"/>
    </location>
</feature>